<dbReference type="GO" id="GO:0015179">
    <property type="term" value="F:L-amino acid transmembrane transporter activity"/>
    <property type="evidence" value="ECO:0007669"/>
    <property type="project" value="TreeGrafter"/>
</dbReference>
<feature type="transmembrane region" description="Helical" evidence="7">
    <location>
        <begin position="122"/>
        <end position="141"/>
    </location>
</feature>
<dbReference type="AlphaFoldDB" id="A0A6J1F0Z3"/>
<dbReference type="PANTHER" id="PTHR22950:SF705">
    <property type="entry name" value="AMINO ACID TRANSPORTER AVT1I-LIKE"/>
    <property type="match status" value="1"/>
</dbReference>
<evidence type="ECO:0000256" key="2">
    <source>
        <dbReference type="ARBA" id="ARBA00022448"/>
    </source>
</evidence>
<evidence type="ECO:0000256" key="6">
    <source>
        <dbReference type="ARBA" id="ARBA00023136"/>
    </source>
</evidence>
<evidence type="ECO:0000256" key="4">
    <source>
        <dbReference type="ARBA" id="ARBA00022970"/>
    </source>
</evidence>
<gene>
    <name evidence="10" type="primary">LOC111441142</name>
</gene>
<evidence type="ECO:0000259" key="8">
    <source>
        <dbReference type="Pfam" id="PF01490"/>
    </source>
</evidence>
<feature type="transmembrane region" description="Helical" evidence="7">
    <location>
        <begin position="372"/>
        <end position="393"/>
    </location>
</feature>
<sequence>MKVKMFLDSFLRVPLLLGEKLESEVLSLEEVESNSFHNSCTSSKISFLQATFNLMNTLSGVGILSVPYALASGGWLSLILLFVIALATFYTGLLIQRCMDAKSDITTYPEVGELAFGRNGKIIVSVFMYVELYLVATGFLILEGDNLNNMFPNVEFELLGFMISGQAFFVIVVALVILPSVWLDNLSLLSYISASGVLGSAVIIGSVFWCGAFDGIGFQQKGTLINWKGISNSISLYAFCYCAHPVFPTLYTSMKNKRQFSNVLTFCFIICTFGYASMAVMGYAMFGSDIKSQITLNLPTGKISSLVAIYTTLVNPICKYALMTVPIVNAIKNRFPMNYNTKPLSMLISTTLLVSNVIVALAIPFFGSLMSLVGAFLSITASIILPCVCYLKISGNYKRLRLETVIISGIILIGIVTAIVGTYVAIVEIVGQI</sequence>
<evidence type="ECO:0000256" key="3">
    <source>
        <dbReference type="ARBA" id="ARBA00022692"/>
    </source>
</evidence>
<keyword evidence="5 7" id="KW-1133">Transmembrane helix</keyword>
<name>A0A6J1F0Z3_CUCMO</name>
<evidence type="ECO:0000256" key="7">
    <source>
        <dbReference type="SAM" id="Phobius"/>
    </source>
</evidence>
<feature type="transmembrane region" description="Helical" evidence="7">
    <location>
        <begin position="161"/>
        <end position="181"/>
    </location>
</feature>
<feature type="domain" description="Amino acid transporter transmembrane" evidence="8">
    <location>
        <begin position="44"/>
        <end position="426"/>
    </location>
</feature>
<dbReference type="Pfam" id="PF01490">
    <property type="entry name" value="Aa_trans"/>
    <property type="match status" value="1"/>
</dbReference>
<keyword evidence="4" id="KW-0029">Amino-acid transport</keyword>
<feature type="transmembrane region" description="Helical" evidence="7">
    <location>
        <begin position="306"/>
        <end position="331"/>
    </location>
</feature>
<evidence type="ECO:0000256" key="5">
    <source>
        <dbReference type="ARBA" id="ARBA00022989"/>
    </source>
</evidence>
<evidence type="ECO:0000313" key="10">
    <source>
        <dbReference type="RefSeq" id="XP_022933847.1"/>
    </source>
</evidence>
<comment type="subcellular location">
    <subcellularLocation>
        <location evidence="1">Membrane</location>
        <topology evidence="1">Multi-pass membrane protein</topology>
    </subcellularLocation>
</comment>
<dbReference type="InterPro" id="IPR013057">
    <property type="entry name" value="AA_transpt_TM"/>
</dbReference>
<organism evidence="9 10">
    <name type="scientific">Cucurbita moschata</name>
    <name type="common">Winter crookneck squash</name>
    <name type="synonym">Cucurbita pepo var. moschata</name>
    <dbReference type="NCBI Taxonomy" id="3662"/>
    <lineage>
        <taxon>Eukaryota</taxon>
        <taxon>Viridiplantae</taxon>
        <taxon>Streptophyta</taxon>
        <taxon>Embryophyta</taxon>
        <taxon>Tracheophyta</taxon>
        <taxon>Spermatophyta</taxon>
        <taxon>Magnoliopsida</taxon>
        <taxon>eudicotyledons</taxon>
        <taxon>Gunneridae</taxon>
        <taxon>Pentapetalae</taxon>
        <taxon>rosids</taxon>
        <taxon>fabids</taxon>
        <taxon>Cucurbitales</taxon>
        <taxon>Cucurbitaceae</taxon>
        <taxon>Cucurbiteae</taxon>
        <taxon>Cucurbita</taxon>
    </lineage>
</organism>
<dbReference type="GO" id="GO:0005774">
    <property type="term" value="C:vacuolar membrane"/>
    <property type="evidence" value="ECO:0007669"/>
    <property type="project" value="TreeGrafter"/>
</dbReference>
<keyword evidence="3 7" id="KW-0812">Transmembrane</keyword>
<feature type="transmembrane region" description="Helical" evidence="7">
    <location>
        <begin position="405"/>
        <end position="426"/>
    </location>
</feature>
<feature type="transmembrane region" description="Helical" evidence="7">
    <location>
        <begin position="229"/>
        <end position="251"/>
    </location>
</feature>
<reference evidence="10" key="1">
    <citation type="submission" date="2025-08" db="UniProtKB">
        <authorList>
            <consortium name="RefSeq"/>
        </authorList>
    </citation>
    <scope>IDENTIFICATION</scope>
    <source>
        <tissue evidence="10">Young leaves</tissue>
    </source>
</reference>
<protein>
    <submittedName>
        <fullName evidence="10">Amino acid transporter AVT1I isoform X1</fullName>
    </submittedName>
</protein>
<evidence type="ECO:0000256" key="1">
    <source>
        <dbReference type="ARBA" id="ARBA00004141"/>
    </source>
</evidence>
<dbReference type="KEGG" id="cmos:111441142"/>
<keyword evidence="2" id="KW-0813">Transport</keyword>
<proteinExistence type="predicted"/>
<keyword evidence="9" id="KW-1185">Reference proteome</keyword>
<dbReference type="GeneID" id="111441142"/>
<dbReference type="Proteomes" id="UP000504609">
    <property type="component" value="Unplaced"/>
</dbReference>
<dbReference type="PANTHER" id="PTHR22950">
    <property type="entry name" value="AMINO ACID TRANSPORTER"/>
    <property type="match status" value="1"/>
</dbReference>
<dbReference type="RefSeq" id="XP_022933847.1">
    <property type="nucleotide sequence ID" value="XM_023078079.1"/>
</dbReference>
<feature type="transmembrane region" description="Helical" evidence="7">
    <location>
        <begin position="76"/>
        <end position="95"/>
    </location>
</feature>
<evidence type="ECO:0000313" key="9">
    <source>
        <dbReference type="Proteomes" id="UP000504609"/>
    </source>
</evidence>
<keyword evidence="6 7" id="KW-0472">Membrane</keyword>
<feature type="transmembrane region" description="Helical" evidence="7">
    <location>
        <begin position="343"/>
        <end position="366"/>
    </location>
</feature>
<feature type="transmembrane region" description="Helical" evidence="7">
    <location>
        <begin position="263"/>
        <end position="286"/>
    </location>
</feature>
<feature type="transmembrane region" description="Helical" evidence="7">
    <location>
        <begin position="188"/>
        <end position="209"/>
    </location>
</feature>
<accession>A0A6J1F0Z3</accession>